<dbReference type="PANTHER" id="PTHR12181">
    <property type="entry name" value="LIPIN"/>
    <property type="match status" value="1"/>
</dbReference>
<dbReference type="PANTHER" id="PTHR12181:SF12">
    <property type="entry name" value="PHOSPHATIDATE PHOSPHATASE"/>
    <property type="match status" value="1"/>
</dbReference>
<dbReference type="Pfam" id="PF08235">
    <property type="entry name" value="LNS2"/>
    <property type="match status" value="2"/>
</dbReference>
<dbReference type="InterPro" id="IPR036412">
    <property type="entry name" value="HAD-like_sf"/>
</dbReference>
<feature type="domain" description="LNS2/PITP" evidence="2">
    <location>
        <begin position="550"/>
        <end position="713"/>
    </location>
</feature>
<keyword evidence="1" id="KW-1133">Transmembrane helix</keyword>
<dbReference type="SMART" id="SM00775">
    <property type="entry name" value="LNS2"/>
    <property type="match status" value="1"/>
</dbReference>
<dbReference type="GO" id="GO:0019432">
    <property type="term" value="P:triglyceride biosynthetic process"/>
    <property type="evidence" value="ECO:0007669"/>
    <property type="project" value="TreeGrafter"/>
</dbReference>
<sequence>MPKRRGTLHQRTISASQEFLRLDLRAHFEEKKDHFLFSPLLLTTLSETVLLLYNRSHFCIPLYLFTGGETTPYNFSTEDYWLPRHVRRRSHRRVASQRKPHLRNIEYRVRICLVEASASSGRSVGHTSLPQATAANGYLVSLVLYFVEKISSVGPWREYLRRLLRIGVRELCMQMLQHKERHWWARLWIGRREQLGADAFKQESKLVNWGESKESEKDMSLLQSPFFEDKESSHCYMQELLKIRICWYPATLKYLESLRQMQMLMSEEAFHAARDYTSSWAIANMPLSTWDDDMRLVSMGISRCMGDVTMSLCGGLNQYSVPSEKSFCQHQVTYEGLNKNPDLLENPDLVVRFCGKYLSWKAAAPQIISVLLFHKHLPQSSVFQWGRKNFFYIIIFIIVFFVFSQSTIDLLTATHIPLALPASKEIEPVSESSRSYSWFSWRRKLDYNTMQERESCNTLHERGKEGYSASESSLDSNMGFVQGINVPIGHNNHHFISKQYRKTLRLSSEQIASLNLQDGPNDVTFSVTTAYQGTTRCQCHIYKWHFADKIVISDIDGTITNGFGTDRPQRLMNLLQTDIKYEGNNSRSITCVDHSHASSAHRSDVLGHLFAIVGKDWAQIGVAQLFTKIKNNGYKLLYLSARAIGINPPRWRSWLTRLSCLARLLRTGRSRFESRSGELGMKRRYMGGQTSDMRKWKETPWWNDRIKEVLEKENKAFRRSFKTVE</sequence>
<dbReference type="InterPro" id="IPR031315">
    <property type="entry name" value="LNS2/PITP"/>
</dbReference>
<reference evidence="3" key="1">
    <citation type="submission" date="2020-11" db="EMBL/GenBank/DDBJ databases">
        <authorList>
            <person name="Tran Van P."/>
        </authorList>
    </citation>
    <scope>NUCLEOTIDE SEQUENCE</scope>
</reference>
<dbReference type="GO" id="GO:0045944">
    <property type="term" value="P:positive regulation of transcription by RNA polymerase II"/>
    <property type="evidence" value="ECO:0007669"/>
    <property type="project" value="TreeGrafter"/>
</dbReference>
<feature type="transmembrane region" description="Helical" evidence="1">
    <location>
        <begin position="390"/>
        <end position="408"/>
    </location>
</feature>
<accession>A0A7R9EDB4</accession>
<name>A0A7R9EDB4_9NEOP</name>
<protein>
    <recommendedName>
        <fullName evidence="2">LNS2/PITP domain-containing protein</fullName>
    </recommendedName>
</protein>
<keyword evidence="1" id="KW-0472">Membrane</keyword>
<dbReference type="InterPro" id="IPR026058">
    <property type="entry name" value="LIPIN"/>
</dbReference>
<dbReference type="AlphaFoldDB" id="A0A7R9EDB4"/>
<dbReference type="InterPro" id="IPR031703">
    <property type="entry name" value="Lipin_mid"/>
</dbReference>
<dbReference type="GO" id="GO:0003713">
    <property type="term" value="F:transcription coactivator activity"/>
    <property type="evidence" value="ECO:0007669"/>
    <property type="project" value="TreeGrafter"/>
</dbReference>
<proteinExistence type="predicted"/>
<evidence type="ECO:0000259" key="2">
    <source>
        <dbReference type="SMART" id="SM00775"/>
    </source>
</evidence>
<evidence type="ECO:0000256" key="1">
    <source>
        <dbReference type="SAM" id="Phobius"/>
    </source>
</evidence>
<dbReference type="GO" id="GO:0009062">
    <property type="term" value="P:fatty acid catabolic process"/>
    <property type="evidence" value="ECO:0007669"/>
    <property type="project" value="TreeGrafter"/>
</dbReference>
<dbReference type="InterPro" id="IPR013209">
    <property type="entry name" value="LNS2"/>
</dbReference>
<dbReference type="GO" id="GO:0032869">
    <property type="term" value="P:cellular response to insulin stimulus"/>
    <property type="evidence" value="ECO:0007669"/>
    <property type="project" value="TreeGrafter"/>
</dbReference>
<dbReference type="GO" id="GO:0008195">
    <property type="term" value="F:phosphatidate phosphatase activity"/>
    <property type="evidence" value="ECO:0007669"/>
    <property type="project" value="TreeGrafter"/>
</dbReference>
<dbReference type="Pfam" id="PF16876">
    <property type="entry name" value="Lipin_mid"/>
    <property type="match status" value="1"/>
</dbReference>
<dbReference type="EMBL" id="OB794763">
    <property type="protein sequence ID" value="CAD7431022.1"/>
    <property type="molecule type" value="Genomic_DNA"/>
</dbReference>
<keyword evidence="1" id="KW-0812">Transmembrane</keyword>
<dbReference type="SUPFAM" id="SSF56784">
    <property type="entry name" value="HAD-like"/>
    <property type="match status" value="1"/>
</dbReference>
<organism evidence="3">
    <name type="scientific">Timema monikensis</name>
    <dbReference type="NCBI Taxonomy" id="170555"/>
    <lineage>
        <taxon>Eukaryota</taxon>
        <taxon>Metazoa</taxon>
        <taxon>Ecdysozoa</taxon>
        <taxon>Arthropoda</taxon>
        <taxon>Hexapoda</taxon>
        <taxon>Insecta</taxon>
        <taxon>Pterygota</taxon>
        <taxon>Neoptera</taxon>
        <taxon>Polyneoptera</taxon>
        <taxon>Phasmatodea</taxon>
        <taxon>Timematodea</taxon>
        <taxon>Timematoidea</taxon>
        <taxon>Timematidae</taxon>
        <taxon>Timema</taxon>
    </lineage>
</organism>
<gene>
    <name evidence="3" type="ORF">TMSB3V08_LOCUS7767</name>
</gene>
<evidence type="ECO:0000313" key="3">
    <source>
        <dbReference type="EMBL" id="CAD7431022.1"/>
    </source>
</evidence>
<dbReference type="GO" id="GO:0005634">
    <property type="term" value="C:nucleus"/>
    <property type="evidence" value="ECO:0007669"/>
    <property type="project" value="TreeGrafter"/>
</dbReference>